<dbReference type="RefSeq" id="WP_103960518.1">
    <property type="nucleotide sequence ID" value="NZ_FNVT01000012.1"/>
</dbReference>
<dbReference type="InterPro" id="IPR001647">
    <property type="entry name" value="HTH_TetR"/>
</dbReference>
<dbReference type="OrthoDB" id="9806334at2"/>
<evidence type="ECO:0000259" key="5">
    <source>
        <dbReference type="PROSITE" id="PS50977"/>
    </source>
</evidence>
<dbReference type="Gene3D" id="1.10.357.10">
    <property type="entry name" value="Tetracycline Repressor, domain 2"/>
    <property type="match status" value="1"/>
</dbReference>
<keyword evidence="1" id="KW-0805">Transcription regulation</keyword>
<keyword evidence="3" id="KW-0804">Transcription</keyword>
<dbReference type="InterPro" id="IPR036271">
    <property type="entry name" value="Tet_transcr_reg_TetR-rel_C_sf"/>
</dbReference>
<dbReference type="GO" id="GO:0000976">
    <property type="term" value="F:transcription cis-regulatory region binding"/>
    <property type="evidence" value="ECO:0007669"/>
    <property type="project" value="TreeGrafter"/>
</dbReference>
<dbReference type="Proteomes" id="UP000236732">
    <property type="component" value="Unassembled WGS sequence"/>
</dbReference>
<evidence type="ECO:0000256" key="3">
    <source>
        <dbReference type="ARBA" id="ARBA00023163"/>
    </source>
</evidence>
<dbReference type="EMBL" id="FNVT01000012">
    <property type="protein sequence ID" value="SEG99181.1"/>
    <property type="molecule type" value="Genomic_DNA"/>
</dbReference>
<dbReference type="PRINTS" id="PR00455">
    <property type="entry name" value="HTHTETR"/>
</dbReference>
<evidence type="ECO:0000256" key="2">
    <source>
        <dbReference type="ARBA" id="ARBA00023125"/>
    </source>
</evidence>
<dbReference type="GO" id="GO:0003700">
    <property type="term" value="F:DNA-binding transcription factor activity"/>
    <property type="evidence" value="ECO:0007669"/>
    <property type="project" value="TreeGrafter"/>
</dbReference>
<protein>
    <submittedName>
        <fullName evidence="6">DNA-binding transcriptional regulator, AcrR family</fullName>
    </submittedName>
</protein>
<accession>A0A1H6EQ14</accession>
<name>A0A1H6EQ14_9ACTN</name>
<dbReference type="PROSITE" id="PS50977">
    <property type="entry name" value="HTH_TETR_2"/>
    <property type="match status" value="1"/>
</dbReference>
<keyword evidence="7" id="KW-1185">Reference proteome</keyword>
<sequence>MPRPSSKERLLDAATEVLLSDGAESLTLEAVAKRAGVSKGGLFYHFPTKQALVAGMVRRLTEAFDDALARAGDRPGDFLRAYVAATIPERHPNTAAAAVGRTADDTVHDFPADRVTAALLAGVLVDPAGLEPLRERFAAWQARLVDDGIDPAVATAVRLAVDGWWAVRLLGLGEPDPALHERTRRYLMEEIDRATRP</sequence>
<keyword evidence="2 4" id="KW-0238">DNA-binding</keyword>
<gene>
    <name evidence="6" type="ORF">SAMN05444920_112274</name>
</gene>
<evidence type="ECO:0000313" key="7">
    <source>
        <dbReference type="Proteomes" id="UP000236732"/>
    </source>
</evidence>
<dbReference type="Pfam" id="PF17937">
    <property type="entry name" value="TetR_C_28"/>
    <property type="match status" value="1"/>
</dbReference>
<reference evidence="6 7" key="1">
    <citation type="submission" date="2016-10" db="EMBL/GenBank/DDBJ databases">
        <authorList>
            <person name="de Groot N.N."/>
        </authorList>
    </citation>
    <scope>NUCLEOTIDE SEQUENCE [LARGE SCALE GENOMIC DNA]</scope>
    <source>
        <strain evidence="6 7">CGMCC 4.7037</strain>
    </source>
</reference>
<dbReference type="PANTHER" id="PTHR30055">
    <property type="entry name" value="HTH-TYPE TRANSCRIPTIONAL REGULATOR RUTR"/>
    <property type="match status" value="1"/>
</dbReference>
<evidence type="ECO:0000313" key="6">
    <source>
        <dbReference type="EMBL" id="SEG99181.1"/>
    </source>
</evidence>
<dbReference type="PANTHER" id="PTHR30055:SF234">
    <property type="entry name" value="HTH-TYPE TRANSCRIPTIONAL REGULATOR BETI"/>
    <property type="match status" value="1"/>
</dbReference>
<dbReference type="SUPFAM" id="SSF46689">
    <property type="entry name" value="Homeodomain-like"/>
    <property type="match status" value="1"/>
</dbReference>
<feature type="domain" description="HTH tetR-type" evidence="5">
    <location>
        <begin position="4"/>
        <end position="64"/>
    </location>
</feature>
<feature type="DNA-binding region" description="H-T-H motif" evidence="4">
    <location>
        <begin position="27"/>
        <end position="46"/>
    </location>
</feature>
<dbReference type="InterPro" id="IPR009057">
    <property type="entry name" value="Homeodomain-like_sf"/>
</dbReference>
<dbReference type="SUPFAM" id="SSF48498">
    <property type="entry name" value="Tetracyclin repressor-like, C-terminal domain"/>
    <property type="match status" value="1"/>
</dbReference>
<dbReference type="Pfam" id="PF00440">
    <property type="entry name" value="TetR_N"/>
    <property type="match status" value="1"/>
</dbReference>
<organism evidence="6 7">
    <name type="scientific">Nonomuraea solani</name>
    <dbReference type="NCBI Taxonomy" id="1144553"/>
    <lineage>
        <taxon>Bacteria</taxon>
        <taxon>Bacillati</taxon>
        <taxon>Actinomycetota</taxon>
        <taxon>Actinomycetes</taxon>
        <taxon>Streptosporangiales</taxon>
        <taxon>Streptosporangiaceae</taxon>
        <taxon>Nonomuraea</taxon>
    </lineage>
</organism>
<evidence type="ECO:0000256" key="4">
    <source>
        <dbReference type="PROSITE-ProRule" id="PRU00335"/>
    </source>
</evidence>
<dbReference type="AlphaFoldDB" id="A0A1H6EQ14"/>
<dbReference type="InterPro" id="IPR050109">
    <property type="entry name" value="HTH-type_TetR-like_transc_reg"/>
</dbReference>
<dbReference type="InterPro" id="IPR041479">
    <property type="entry name" value="TetR_CgmR_C"/>
</dbReference>
<evidence type="ECO:0000256" key="1">
    <source>
        <dbReference type="ARBA" id="ARBA00023015"/>
    </source>
</evidence>
<proteinExistence type="predicted"/>